<evidence type="ECO:0000256" key="1">
    <source>
        <dbReference type="ARBA" id="ARBA00022490"/>
    </source>
</evidence>
<dbReference type="Pfam" id="PF04352">
    <property type="entry name" value="ProQ"/>
    <property type="match status" value="1"/>
</dbReference>
<keyword evidence="3" id="KW-0143">Chaperone</keyword>
<evidence type="ECO:0000313" key="6">
    <source>
        <dbReference type="EMBL" id="KTD38174.1"/>
    </source>
</evidence>
<evidence type="ECO:0000256" key="3">
    <source>
        <dbReference type="ARBA" id="ARBA00023186"/>
    </source>
</evidence>
<dbReference type="SMART" id="SM00945">
    <property type="entry name" value="ProQ"/>
    <property type="match status" value="1"/>
</dbReference>
<name>A0A0W0X0Q8_9GAMM</name>
<dbReference type="PATRIC" id="fig|29423.5.peg.1939"/>
<dbReference type="InterPro" id="IPR016103">
    <property type="entry name" value="ProQ/FinO"/>
</dbReference>
<accession>A0A0W0X0Q8</accession>
<protein>
    <submittedName>
        <fullName evidence="6">ProQ</fullName>
    </submittedName>
</protein>
<dbReference type="GO" id="GO:0033592">
    <property type="term" value="F:RNA strand annealing activity"/>
    <property type="evidence" value="ECO:0007669"/>
    <property type="project" value="InterPro"/>
</dbReference>
<dbReference type="GO" id="GO:0005829">
    <property type="term" value="C:cytosol"/>
    <property type="evidence" value="ECO:0007669"/>
    <property type="project" value="TreeGrafter"/>
</dbReference>
<reference evidence="6 7" key="1">
    <citation type="submission" date="2015-11" db="EMBL/GenBank/DDBJ databases">
        <title>Genomic analysis of 38 Legionella species identifies large and diverse effector repertoires.</title>
        <authorList>
            <person name="Burstein D."/>
            <person name="Amaro F."/>
            <person name="Zusman T."/>
            <person name="Lifshitz Z."/>
            <person name="Cohen O."/>
            <person name="Gilbert J.A."/>
            <person name="Pupko T."/>
            <person name="Shuman H.A."/>
            <person name="Segal G."/>
        </authorList>
    </citation>
    <scope>NUCLEOTIDE SEQUENCE [LARGE SCALE GENOMIC DNA]</scope>
    <source>
        <strain evidence="6 7">Oak Ridge-10</strain>
    </source>
</reference>
<gene>
    <name evidence="6" type="ORF">Loak_1850</name>
</gene>
<dbReference type="GO" id="GO:0010608">
    <property type="term" value="P:post-transcriptional regulation of gene expression"/>
    <property type="evidence" value="ECO:0007669"/>
    <property type="project" value="InterPro"/>
</dbReference>
<dbReference type="Gene3D" id="1.10.1710.10">
    <property type="entry name" value="ProQ/FinO domain"/>
    <property type="match status" value="1"/>
</dbReference>
<dbReference type="Proteomes" id="UP000054858">
    <property type="component" value="Unassembled WGS sequence"/>
</dbReference>
<comment type="caution">
    <text evidence="6">The sequence shown here is derived from an EMBL/GenBank/DDBJ whole genome shotgun (WGS) entry which is preliminary data.</text>
</comment>
<evidence type="ECO:0000256" key="4">
    <source>
        <dbReference type="SAM" id="MobiDB-lite"/>
    </source>
</evidence>
<dbReference type="InterPro" id="IPR023529">
    <property type="entry name" value="ProQ"/>
</dbReference>
<dbReference type="PANTHER" id="PTHR38106:SF1">
    <property type="entry name" value="RNA CHAPERONE PROQ"/>
    <property type="match status" value="1"/>
</dbReference>
<dbReference type="RefSeq" id="WP_035892533.1">
    <property type="nucleotide sequence ID" value="NZ_LCUA01000003.1"/>
</dbReference>
<feature type="domain" description="ProQ/FinO" evidence="5">
    <location>
        <begin position="21"/>
        <end position="136"/>
    </location>
</feature>
<evidence type="ECO:0000259" key="5">
    <source>
        <dbReference type="SMART" id="SM00945"/>
    </source>
</evidence>
<dbReference type="PANTHER" id="PTHR38106">
    <property type="entry name" value="RNA CHAPERONE PROQ"/>
    <property type="match status" value="1"/>
</dbReference>
<dbReference type="InterPro" id="IPR036442">
    <property type="entry name" value="ProQ/FinO_sf"/>
</dbReference>
<dbReference type="AlphaFoldDB" id="A0A0W0X0Q8"/>
<organism evidence="6 7">
    <name type="scientific">Legionella oakridgensis</name>
    <dbReference type="NCBI Taxonomy" id="29423"/>
    <lineage>
        <taxon>Bacteria</taxon>
        <taxon>Pseudomonadati</taxon>
        <taxon>Pseudomonadota</taxon>
        <taxon>Gammaproteobacteria</taxon>
        <taxon>Legionellales</taxon>
        <taxon>Legionellaceae</taxon>
        <taxon>Legionella</taxon>
    </lineage>
</organism>
<proteinExistence type="predicted"/>
<keyword evidence="1" id="KW-0963">Cytoplasm</keyword>
<feature type="region of interest" description="Disordered" evidence="4">
    <location>
        <begin position="173"/>
        <end position="192"/>
    </location>
</feature>
<evidence type="ECO:0000313" key="7">
    <source>
        <dbReference type="Proteomes" id="UP000054858"/>
    </source>
</evidence>
<dbReference type="GO" id="GO:0034057">
    <property type="term" value="F:RNA strand-exchange activity"/>
    <property type="evidence" value="ECO:0007669"/>
    <property type="project" value="InterPro"/>
</dbReference>
<keyword evidence="2" id="KW-0694">RNA-binding</keyword>
<sequence>MRKQELHPRTAVINKKQKNQSKQLRVEALRWLAATFPSAFDNTRQIRPLKVGIMNDILVHAEEAATAGISRGKLREAVVIFTRRIDYLASIKARETRVDLHGSPVGQVTEEEAERAATKIKKMVEKSAKNARKNLIGKSVPNHFKMTSSLSYHSESELMSYSEQFPALSAQSAFSPPAKSAPVMVKHKSARPYDPEAVARLKEKLGLSRKKEPVE</sequence>
<evidence type="ECO:0000256" key="2">
    <source>
        <dbReference type="ARBA" id="ARBA00022884"/>
    </source>
</evidence>
<dbReference type="EMBL" id="LNYP01000029">
    <property type="protein sequence ID" value="KTD38174.1"/>
    <property type="molecule type" value="Genomic_DNA"/>
</dbReference>
<dbReference type="SUPFAM" id="SSF48657">
    <property type="entry name" value="FinO-like"/>
    <property type="match status" value="1"/>
</dbReference>